<dbReference type="InterPro" id="IPR019428">
    <property type="entry name" value="7TM_GPCR_serpentine_rcpt_Str"/>
</dbReference>
<reference evidence="2" key="1">
    <citation type="journal article" date="2008" name="Nat. Genet.">
        <title>The Pristionchus pacificus genome provides a unique perspective on nematode lifestyle and parasitism.</title>
        <authorList>
            <person name="Dieterich C."/>
            <person name="Clifton S.W."/>
            <person name="Schuster L.N."/>
            <person name="Chinwalla A."/>
            <person name="Delehaunty K."/>
            <person name="Dinkelacker I."/>
            <person name="Fulton L."/>
            <person name="Fulton R."/>
            <person name="Godfrey J."/>
            <person name="Minx P."/>
            <person name="Mitreva M."/>
            <person name="Roeseler W."/>
            <person name="Tian H."/>
            <person name="Witte H."/>
            <person name="Yang S.P."/>
            <person name="Wilson R.K."/>
            <person name="Sommer R.J."/>
        </authorList>
    </citation>
    <scope>NUCLEOTIDE SEQUENCE [LARGE SCALE GENOMIC DNA]</scope>
    <source>
        <strain evidence="2">PS312</strain>
    </source>
</reference>
<evidence type="ECO:0000313" key="2">
    <source>
        <dbReference type="Proteomes" id="UP000005239"/>
    </source>
</evidence>
<accession>A0A8R1U4U1</accession>
<dbReference type="AlphaFoldDB" id="A0A2A6C196"/>
<sequence length="294" mass="34309">MEYIKILSRIEQINYYIGAYKYLQKMVTKGHAFAFFLLSFDGGNLYFVALFGGLFSLILVIVNFNFLYRYWAVVSPHLVQLFSTVWFTLVLFLFTLVEFIVWYSSCFFLYIATPEVRVDMVPEMDCKYGLDALTHPMVVGDYWRDGYYNWRPMTGLAIFSTIITAGFAFMMFSSFSILRRLGTAKAMSAKTKRMQYALFRMLTVQRFRSFSFMATPVRRLFFRYSESRLAGWLILLRGSVTISLSDSCPTVISFFPPLDALAVILLMRDYRETVLNPCFNLFNPIVLTHYKHLT</sequence>
<gene>
    <name evidence="1" type="primary">WBGene00091652</name>
</gene>
<protein>
    <submittedName>
        <fullName evidence="1">G protein-coupled receptor</fullName>
    </submittedName>
</protein>
<organism evidence="1 2">
    <name type="scientific">Pristionchus pacificus</name>
    <name type="common">Parasitic nematode worm</name>
    <dbReference type="NCBI Taxonomy" id="54126"/>
    <lineage>
        <taxon>Eukaryota</taxon>
        <taxon>Metazoa</taxon>
        <taxon>Ecdysozoa</taxon>
        <taxon>Nematoda</taxon>
        <taxon>Chromadorea</taxon>
        <taxon>Rhabditida</taxon>
        <taxon>Rhabditina</taxon>
        <taxon>Diplogasteromorpha</taxon>
        <taxon>Diplogasteroidea</taxon>
        <taxon>Neodiplogasteridae</taxon>
        <taxon>Pristionchus</taxon>
    </lineage>
</organism>
<accession>A0A2A6C196</accession>
<dbReference type="OrthoDB" id="5841089at2759"/>
<dbReference type="Pfam" id="PF10326">
    <property type="entry name" value="7TM_GPCR_Str"/>
    <property type="match status" value="1"/>
</dbReference>
<keyword evidence="2" id="KW-1185">Reference proteome</keyword>
<name>A0A2A6C196_PRIPA</name>
<dbReference type="PANTHER" id="PTHR22943">
    <property type="entry name" value="7-TRANSMEMBRANE DOMAIN RECEPTOR C.ELEGANS"/>
    <property type="match status" value="1"/>
</dbReference>
<proteinExistence type="predicted"/>
<reference evidence="1" key="2">
    <citation type="submission" date="2022-06" db="UniProtKB">
        <authorList>
            <consortium name="EnsemblMetazoa"/>
        </authorList>
    </citation>
    <scope>IDENTIFICATION</scope>
    <source>
        <strain evidence="1">PS312</strain>
    </source>
</reference>
<dbReference type="PANTHER" id="PTHR22943:SF248">
    <property type="entry name" value="SEVEN TM RECEPTOR"/>
    <property type="match status" value="1"/>
</dbReference>
<dbReference type="EnsemblMetazoa" id="PPA02098.1">
    <property type="protein sequence ID" value="PPA02098.1"/>
    <property type="gene ID" value="WBGene00091652"/>
</dbReference>
<evidence type="ECO:0000313" key="1">
    <source>
        <dbReference type="EnsemblMetazoa" id="PPA02098.1"/>
    </source>
</evidence>
<dbReference type="Proteomes" id="UP000005239">
    <property type="component" value="Unassembled WGS sequence"/>
</dbReference>